<proteinExistence type="predicted"/>
<sequence>DLSSKDTLFRGNEVVKGDVVVARGGDLKLEDVLFKNDVESTSSICEDNC</sequence>
<accession>A0A0B6ZBJ1</accession>
<protein>
    <submittedName>
        <fullName evidence="1">Uncharacterized protein</fullName>
    </submittedName>
</protein>
<feature type="non-terminal residue" evidence="1">
    <location>
        <position position="1"/>
    </location>
</feature>
<dbReference type="EMBL" id="HACG01018250">
    <property type="protein sequence ID" value="CEK65115.1"/>
    <property type="molecule type" value="Transcribed_RNA"/>
</dbReference>
<name>A0A0B6ZBJ1_9EUPU</name>
<dbReference type="AlphaFoldDB" id="A0A0B6ZBJ1"/>
<gene>
    <name evidence="1" type="primary">ORF53953</name>
</gene>
<evidence type="ECO:0000313" key="1">
    <source>
        <dbReference type="EMBL" id="CEK65115.1"/>
    </source>
</evidence>
<reference evidence="1" key="1">
    <citation type="submission" date="2014-12" db="EMBL/GenBank/DDBJ databases">
        <title>Insight into the proteome of Arion vulgaris.</title>
        <authorList>
            <person name="Aradska J."/>
            <person name="Bulat T."/>
            <person name="Smidak R."/>
            <person name="Sarate P."/>
            <person name="Gangsoo J."/>
            <person name="Sialana F."/>
            <person name="Bilban M."/>
            <person name="Lubec G."/>
        </authorList>
    </citation>
    <scope>NUCLEOTIDE SEQUENCE</scope>
    <source>
        <tissue evidence="1">Skin</tissue>
    </source>
</reference>
<organism evidence="1">
    <name type="scientific">Arion vulgaris</name>
    <dbReference type="NCBI Taxonomy" id="1028688"/>
    <lineage>
        <taxon>Eukaryota</taxon>
        <taxon>Metazoa</taxon>
        <taxon>Spiralia</taxon>
        <taxon>Lophotrochozoa</taxon>
        <taxon>Mollusca</taxon>
        <taxon>Gastropoda</taxon>
        <taxon>Heterobranchia</taxon>
        <taxon>Euthyneura</taxon>
        <taxon>Panpulmonata</taxon>
        <taxon>Eupulmonata</taxon>
        <taxon>Stylommatophora</taxon>
        <taxon>Helicina</taxon>
        <taxon>Arionoidea</taxon>
        <taxon>Arionidae</taxon>
        <taxon>Arion</taxon>
    </lineage>
</organism>